<feature type="domain" description="Ig-like" evidence="3">
    <location>
        <begin position="2481"/>
        <end position="2570"/>
    </location>
</feature>
<dbReference type="SMART" id="SM00408">
    <property type="entry name" value="IGc2"/>
    <property type="match status" value="11"/>
</dbReference>
<comment type="caution">
    <text evidence="5">The sequence shown here is derived from an EMBL/GenBank/DDBJ whole genome shotgun (WGS) entry which is preliminary data.</text>
</comment>
<evidence type="ECO:0008006" key="7">
    <source>
        <dbReference type="Google" id="ProtNLM"/>
    </source>
</evidence>
<proteinExistence type="predicted"/>
<feature type="domain" description="Fibronectin type-III" evidence="4">
    <location>
        <begin position="4000"/>
        <end position="4094"/>
    </location>
</feature>
<feature type="domain" description="Fibronectin type-III" evidence="4">
    <location>
        <begin position="2070"/>
        <end position="2165"/>
    </location>
</feature>
<dbReference type="Gene3D" id="2.60.40.10">
    <property type="entry name" value="Immunoglobulins"/>
    <property type="match status" value="48"/>
</dbReference>
<feature type="domain" description="Fibronectin type-III" evidence="4">
    <location>
        <begin position="942"/>
        <end position="1037"/>
    </location>
</feature>
<evidence type="ECO:0000259" key="4">
    <source>
        <dbReference type="PROSITE" id="PS50853"/>
    </source>
</evidence>
<dbReference type="InterPro" id="IPR013098">
    <property type="entry name" value="Ig_I-set"/>
</dbReference>
<feature type="domain" description="Fibronectin type-III" evidence="4">
    <location>
        <begin position="3706"/>
        <end position="3799"/>
    </location>
</feature>
<dbReference type="SMART" id="SM00060">
    <property type="entry name" value="FN3"/>
    <property type="match status" value="29"/>
</dbReference>
<dbReference type="InterPro" id="IPR007110">
    <property type="entry name" value="Ig-like_dom"/>
</dbReference>
<evidence type="ECO:0000256" key="2">
    <source>
        <dbReference type="SAM" id="MobiDB-lite"/>
    </source>
</evidence>
<feature type="domain" description="Ig-like" evidence="3">
    <location>
        <begin position="169"/>
        <end position="255"/>
    </location>
</feature>
<dbReference type="PANTHER" id="PTHR13817">
    <property type="entry name" value="TITIN"/>
    <property type="match status" value="1"/>
</dbReference>
<dbReference type="EMBL" id="JAPWTJ010000560">
    <property type="protein sequence ID" value="KAJ8977334.1"/>
    <property type="molecule type" value="Genomic_DNA"/>
</dbReference>
<feature type="domain" description="Fibronectin type-III" evidence="4">
    <location>
        <begin position="3215"/>
        <end position="3309"/>
    </location>
</feature>
<accession>A0ABQ9JI88</accession>
<feature type="domain" description="Fibronectin type-III" evidence="4">
    <location>
        <begin position="4382"/>
        <end position="4477"/>
    </location>
</feature>
<dbReference type="PROSITE" id="PS50853">
    <property type="entry name" value="FN3"/>
    <property type="match status" value="29"/>
</dbReference>
<feature type="domain" description="Ig-like" evidence="3">
    <location>
        <begin position="2186"/>
        <end position="2275"/>
    </location>
</feature>
<dbReference type="PANTHER" id="PTHR13817:SF151">
    <property type="entry name" value="TITIN"/>
    <property type="match status" value="1"/>
</dbReference>
<feature type="domain" description="Fibronectin type-III" evidence="4">
    <location>
        <begin position="2846"/>
        <end position="2941"/>
    </location>
</feature>
<feature type="domain" description="Fibronectin type-III" evidence="4">
    <location>
        <begin position="4100"/>
        <end position="4197"/>
    </location>
</feature>
<evidence type="ECO:0000313" key="6">
    <source>
        <dbReference type="Proteomes" id="UP001162164"/>
    </source>
</evidence>
<feature type="domain" description="Ig-like" evidence="3">
    <location>
        <begin position="1867"/>
        <end position="1963"/>
    </location>
</feature>
<feature type="domain" description="Ig-like" evidence="3">
    <location>
        <begin position="3899"/>
        <end position="3993"/>
    </location>
</feature>
<feature type="domain" description="Fibronectin type-III" evidence="4">
    <location>
        <begin position="2283"/>
        <end position="2376"/>
    </location>
</feature>
<feature type="domain" description="Fibronectin type-III" evidence="4">
    <location>
        <begin position="2578"/>
        <end position="2665"/>
    </location>
</feature>
<dbReference type="Pfam" id="PF00041">
    <property type="entry name" value="fn3"/>
    <property type="match status" value="28"/>
</dbReference>
<feature type="domain" description="Fibronectin type-III" evidence="4">
    <location>
        <begin position="3409"/>
        <end position="3505"/>
    </location>
</feature>
<organism evidence="5 6">
    <name type="scientific">Molorchus minor</name>
    <dbReference type="NCBI Taxonomy" id="1323400"/>
    <lineage>
        <taxon>Eukaryota</taxon>
        <taxon>Metazoa</taxon>
        <taxon>Ecdysozoa</taxon>
        <taxon>Arthropoda</taxon>
        <taxon>Hexapoda</taxon>
        <taxon>Insecta</taxon>
        <taxon>Pterygota</taxon>
        <taxon>Neoptera</taxon>
        <taxon>Endopterygota</taxon>
        <taxon>Coleoptera</taxon>
        <taxon>Polyphaga</taxon>
        <taxon>Cucujiformia</taxon>
        <taxon>Chrysomeloidea</taxon>
        <taxon>Cerambycidae</taxon>
        <taxon>Lamiinae</taxon>
        <taxon>Monochamini</taxon>
        <taxon>Molorchus</taxon>
    </lineage>
</organism>
<dbReference type="InterPro" id="IPR003599">
    <property type="entry name" value="Ig_sub"/>
</dbReference>
<feature type="domain" description="Ig-like" evidence="3">
    <location>
        <begin position="3030"/>
        <end position="3114"/>
    </location>
</feature>
<dbReference type="SUPFAM" id="SSF48726">
    <property type="entry name" value="Immunoglobulin"/>
    <property type="match status" value="19"/>
</dbReference>
<feature type="domain" description="Ig-like" evidence="3">
    <location>
        <begin position="263"/>
        <end position="347"/>
    </location>
</feature>
<feature type="domain" description="Fibronectin type-III" evidence="4">
    <location>
        <begin position="1707"/>
        <end position="1802"/>
    </location>
</feature>
<dbReference type="InterPro" id="IPR036116">
    <property type="entry name" value="FN3_sf"/>
</dbReference>
<feature type="domain" description="Fibronectin type-III" evidence="4">
    <location>
        <begin position="541"/>
        <end position="637"/>
    </location>
</feature>
<dbReference type="InterPro" id="IPR036179">
    <property type="entry name" value="Ig-like_dom_sf"/>
</dbReference>
<feature type="region of interest" description="Disordered" evidence="2">
    <location>
        <begin position="3798"/>
        <end position="3819"/>
    </location>
</feature>
<protein>
    <recommendedName>
        <fullName evidence="7">Twitchin</fullName>
    </recommendedName>
</protein>
<feature type="domain" description="Fibronectin type-III" evidence="4">
    <location>
        <begin position="1141"/>
        <end position="1242"/>
    </location>
</feature>
<feature type="compositionally biased region" description="Basic and acidic residues" evidence="2">
    <location>
        <begin position="3800"/>
        <end position="3819"/>
    </location>
</feature>
<feature type="domain" description="Ig-like" evidence="3">
    <location>
        <begin position="4481"/>
        <end position="4570"/>
    </location>
</feature>
<feature type="domain" description="Fibronectin type-III" evidence="4">
    <location>
        <begin position="2671"/>
        <end position="2766"/>
    </location>
</feature>
<dbReference type="CDD" id="cd00063">
    <property type="entry name" value="FN3"/>
    <property type="match status" value="29"/>
</dbReference>
<dbReference type="SMART" id="SM00409">
    <property type="entry name" value="IG"/>
    <property type="match status" value="18"/>
</dbReference>
<dbReference type="InterPro" id="IPR050964">
    <property type="entry name" value="Striated_Muscle_Regulatory"/>
</dbReference>
<dbReference type="SUPFAM" id="SSF49265">
    <property type="entry name" value="Fibronectin type III"/>
    <property type="match status" value="15"/>
</dbReference>
<feature type="region of interest" description="Disordered" evidence="2">
    <location>
        <begin position="2748"/>
        <end position="2768"/>
    </location>
</feature>
<feature type="domain" description="Fibronectin type-III" evidence="4">
    <location>
        <begin position="4278"/>
        <end position="4376"/>
    </location>
</feature>
<dbReference type="PROSITE" id="PS50835">
    <property type="entry name" value="IG_LIKE"/>
    <property type="match status" value="10"/>
</dbReference>
<dbReference type="CDD" id="cd00096">
    <property type="entry name" value="Ig"/>
    <property type="match status" value="1"/>
</dbReference>
<gene>
    <name evidence="5" type="ORF">NQ317_018616</name>
</gene>
<dbReference type="InterPro" id="IPR003598">
    <property type="entry name" value="Ig_sub2"/>
</dbReference>
<evidence type="ECO:0000313" key="5">
    <source>
        <dbReference type="EMBL" id="KAJ8977334.1"/>
    </source>
</evidence>
<dbReference type="CDD" id="cd05748">
    <property type="entry name" value="Ig_Titin_like"/>
    <property type="match status" value="1"/>
</dbReference>
<feature type="domain" description="Fibronectin type-III" evidence="4">
    <location>
        <begin position="1971"/>
        <end position="2064"/>
    </location>
</feature>
<name>A0ABQ9JI88_9CUCU</name>
<reference evidence="5" key="1">
    <citation type="journal article" date="2023" name="Insect Mol. Biol.">
        <title>Genome sequencing provides insights into the evolution of gene families encoding plant cell wall-degrading enzymes in longhorned beetles.</title>
        <authorList>
            <person name="Shin N.R."/>
            <person name="Okamura Y."/>
            <person name="Kirsch R."/>
            <person name="Pauchet Y."/>
        </authorList>
    </citation>
    <scope>NUCLEOTIDE SEQUENCE</scope>
    <source>
        <strain evidence="5">MMC_N1</strain>
    </source>
</reference>
<evidence type="ECO:0000259" key="3">
    <source>
        <dbReference type="PROSITE" id="PS50835"/>
    </source>
</evidence>
<feature type="domain" description="Fibronectin type-III" evidence="4">
    <location>
        <begin position="3511"/>
        <end position="3605"/>
    </location>
</feature>
<feature type="domain" description="Fibronectin type-III" evidence="4">
    <location>
        <begin position="3806"/>
        <end position="3900"/>
    </location>
</feature>
<keyword evidence="6" id="KW-1185">Reference proteome</keyword>
<dbReference type="PRINTS" id="PR00014">
    <property type="entry name" value="FNTYPEIII"/>
</dbReference>
<feature type="domain" description="Fibronectin type-III" evidence="4">
    <location>
        <begin position="1248"/>
        <end position="1343"/>
    </location>
</feature>
<sequence>METLLYWHMGEIVAEIPADKKSTINWSWLKVGLFYLSGYMMSQLPRINNPVSSRRPSLAELIPDWPILHHFEKKEKQETFLKPLVDQFAKEGKDKKVVFEAAFSKPNCKPKWLFRKDELFPGSKYKFKNENDTYQLIITNPKVEDTGKYTIEIGGVHCTGFLTVEEPDPNYTFTKALKKKYDGYAKHEVELSCTVSSSLATVGWYKGTVKLDDGERYSISKDINGVCRLTIRSAEFEDAGEYTCKIDKQSDKTVTKVNIVEYPYKFVKVLKHQQHVERENITLSCELNDAEGDVKWFKGDQEITPDKRLVISKEGRKRKLVIKDAKVTDAGMYSCVSNADKTEAELVVNYLNRFNKKLKDTIGIEREKLVLDIELEDQTAPAEWFFNGEPIKSSDRIEIKNLGGGKHQLIFNSLDMIDDGEIKCESGKLESTMKLNVRKGESKPIIDFPSTFEASAKQPIIIEVPYKVEGTRQSPLEAKLIKDGKVLPLKDVDVVIADDKVTFKIKKPSREQSGPYQIKLSNAQGEDVKDVKITMQDVPAPPQEVNVTDIFQTHCKVSWKPPKDDGGSPITQYIVERQDLSLKAGWDNVGEVKAGETSFKVEGLVNKKEYKFRIRAVNKIGSSEPALFGKPVLAKDPWDEPSKPQDVRVVDWDVDHADLTWNKPESDGGAPITGYVIEFKDKFGKEWQKGIEVPGDQLKGTVPGLKENSQYEFRVRAINKAGPGEPSDTTKPIIAKCRFVKPFIIGNDLNSIIVKKGQVVKYDIKYGGEPEPTVEWFLDKKEVKADAEERITIDKYEKNTIITVRRCTRADSGKYRLVLTNSSGTCEGIAEVIVLDKPTPPKGPLVAEEIRADHVTVNWQRPEDLGGTDLTGYVLEKMDMDTGRWVSAGEVGPKENKFTFKNLTPKKKYKFRVRAKNKEGESEPLETEDFILVKNPYDEPGAPGKPDIINYDNKSVTLKWAKPENDGGRPISHYTVEMKDKFAADWIEVGKTENDTPELVVPGLKENMVYQFRVRAHNKAGPSVPSEPTGNHLCKHKNCVLKPRIDRETFKSITIKAGRTHKWAVDFMGEPPPTVKWVWRDDIPLSNSERIKIENAEYHTDFTLLNAVRKDTGKYTLIIENVNGKDQETVELTVLGKPSSPKGPLEVSDVTAEKAKISWKKPDDDGGSPIKEYEIEKMDMATGKWVRVGRVPGDKLTPDGKGEFEVTGLTPGQQYKFRVTAVNNEGDSEPLVSEVPILAKNPFDEPGKPGTPEITDYDNKGVNLKWTPPAKDGGAPIEKYIIEKKDKYKPDWEKAAEVPGDALTARVEDLKERGEYQFRVIAVNKAGPGTPSDASQMQIIKHRSLKPRIDRTNLKPIIVRAGKPIKYDVDVKGEPAPTCTWFHVDTELKSEGNIEIINVEYNTKLNITNSVRKNTASPSKPKGPLKVTDVTKGGCKLQWQKPEDDGGKPVTGYIVEKLDKQTGRWVPVGRTNDTEMDVKGLQEGHEYEFRVKAVNDEGESEPLESDSSIIAKNPYDIAGKPGTPEITDWDADRVDLKWTAPKDTGGAPITGYVIEKKEKFSTTWDEILTTDTPSCDARVPGLKEGNTYQFRVRALNKAGPGQPSDPTVRPLINREKLHTVKVRAGQLVKFDVDVKGEPPPVCTWSFAHKPLENSANVKIENEDYNTKLTLTDTKRKLTGTYTIRAENESGFDEAPVEVIILDKPGKPEGPLEVSDVHKEGCKLKWDKPKDDGGLPITGYVVEKQDAQTGRWVPAGFVDADKTDLELTGLEPNKKYNFRVKAVNEEGESEPLETDTAILAKNPYDISAPPGLPEIVDYDEHSVKLKWEKPVRDGGTPITGYVIEAMDKFGGQFVKVAEVGPQCTGTVPKLEEVKPLIDRTNLKPLSVKAGLSISLDVNIQGEPPPTVKWLYNGQELPSTEELRIDNIDYNTKFFVLRAKRVHSGKYTIIAKNEVGEDQAEIDISVLGKPSSPKGPLEVSDVTKHGCKLKWKKPDDDGGTPIDHYEIEKLDPLTGQWITCGRSTEPEANIAGLQEGKPYKFRVKAVNKEGESEPLETEKSIIAKNPFDEPGKPGRPELKDWDKDFVELAWRPPVTDGGAPIEKYIIQMHDKAGRGWIDAATVPGDRTSGRVETVEEGHEYEFRIVAVNKAGPSEPSDPSKPVIAKPRFCKFSFYFFYIDLHTLFIVAPKIDRKNLTKKILRTGQLLRLEADVKGEPAPTVTWTLKEQTLRNTDRLKIDNEDYHTSFVLQKVQRSDTAVYTVTARNDSGVDTVDVELQVIGKPTKPKGPLKVSDVTAEGCKLKWEPPEDDGGEPITGYVVERMDVDTGRWVPVTTTKTPEADVTGLNEGKDYQFRVKAVNSEGESEPLVTEIPTTAKNPYTEPDTPGKPELKDWTKDHADLKWTPPKNDGGAPIEKYIIEKKDPITGKWQKAVEVPGNKTEARVPDLQEGQKYSFRVKAVNKGGDSKPSPPSDTITAKDRFVPPKIDRTNLKDLTVRAGNHIRLDVKVSGEPPPTKTWFLNKARCENRDDITVDLEDYRTKLVIGVAKREHTGTLVLKAENGSGRDEASIEIKVLDKPSKPEGPLRISDVHKEGCSLKWNPPQDDGGVPIEYYQLQEGGHQPVVLKNQKIELNNLEPGQEYKFRVAAVNAEGESEPLEAEQTIVAKNPFDEPGSPGTPEVTDWDKDHVDLRWTPPVNDGGSPITGYIIEKREKGSPKWVKAGETGPFETKGTADNLDEGVEYEFRVRAVNAAGPGEPSQASKSVTGEPAPDVSWYQDGRTLIPTSHKRVDNIPYNSKFFNDKPERKDTGVYKIVAVNKYGQDQAEIEITVVCKVDYSLLSSAIAKPGQPEGPLEVSDIHKDGCTLKWKRPKDDGGEPIENYVVEKFDPETGIWLPVGKTAGTAPEMKVDGLIPGHEYKFRVKAVNKEGESEPLETIGTIIAKDPYTTAAKPGTPEPHDWSANHVELKWTEPVSDGGSPITGYIVEMKDKYSPIWEKALETTSPNPTATVNGLIEGNEYQFRVIAVNEAGLMAPKIDRRYLHDVSISAGSPLKFEANIIGEPPPTVEWRFNGSVLKNDKRTIIDNVDYNTKIAIRPVNRDDTGEYQVTASNSSGRDVHVINGPLQVSDVNKNGCKLKWKRPKDDGGTPIEYYQVDKMDPETGCWVPCGRSTDPNFEVTGLTPGHEYKFRVAAVNAEGESKPLETDTTIVAKNPFDEPGAPGHLKATDWDKDHVDLAWTPPKDDGGSPVTGYIIEKKDKFGDWEKALEVPAGQLKATVPDLIEGQPYQFRVRAVNAAGPGDASNETPTIIAKPRNMAPKIDRTNLIEVRIRAGQNFGFDVKVTGEPMPTTKWLIKNKELKTADKTKVQHGEYNTKLHVKSATRAESGTYTITAENDNGKDIAEVEVTVLDVPSPPGGPLKVSDVHANGAKLSWRPPADDGGQPVERYIVEKMDEASGRWVPAGETDGPETSLAVDGLVPGKKYKFRVRAVNRQGKSEPLQTSQSVLAKNPFDEPGKTSAPEIADYDTDFVELKWDRPESDGGSPITGYVIEKRDKFNPNWEKCAEVEGNVTRGKVKDLIEGTPYEFRIRAVNKAGSGEPSDASKIHVARPKNLAPKIDRNYFADLKVKVGQPIEYSVPIIGEPPPSKEWKHKEDVLFNNDRIKIVNEDYKTSIKITESKRADSGVYTLTAKNSNGKDTATVTVTVLDIPTPPEGPLKADNITKSSMTLHWKPPKDNGGTEITHYTVEKLDTENMRWVPVGDAIGTSMRVPNLTEGHDYQFRVKACNKEGESAPLTTTEAITAKDPFTKPDKPGAPRPTDWDKDHVDLEWTPPKKDGGAPITEYIIEKRPRHGTWERACEVPGNSTKATVPNLTEGEEYEFRVIAVNKGGHSEPSEASVPVIAKPRFQAPIFNKSLLEDITVKVGQRFGWTIPIEASPKPTAKWTVNGKEILQSDKVDMAVYNNKVSFDISSAVRSDGGRYTLTLTNDLGSFSASAQVTVLDKPGPPQPPLDVSCVTKESARLAWKPPLDDGGSPILHYIVEKMDVSRGTWSDAGMATIPSHDITRLIHRKEYFFRVKAVNAVGESEPLETPRSIIAKNEFDEPSAPGKPAVTDWDKDHVDLQWTPPKSDGGSPLTGFIIQKKEKGSPYWINAVHVPPSKNSATVPDLTEGQEYEFRVIATNTAGQMAPKIKTPLNDIRIKAGLIIHIDIDFIGEPCPEVVWTVGSKPLTADERTTVTSIGYHTTIHTVNAKRTDSGLYHILLRNSSGIDEGSFQVTVLDRPGPPQKPIEYEEITAQSVTLSWKPPKDNGGSEITGYVIEKRDLTHGGGWVPAVNYVNPKYNHAVVPRLIEGTKYEFRVFAENLQGRSDPLETERPIVAKNQYDVPGKPGKPELVDSDKDHIKIKWSAPISNGGSPIIGYDIERRDRATGRWVKLNKEPNRNLEYFDDRVQEGHQYEYRVSAVNAAGPGKPSDTSNAFIAKPMKEKPKLWLDGIIGRKIKVRAGEPININIPLSGAPTPKVQWSKNKINVPESNRVYTETTSENTTLRVEVSNRDDSGTYTVRASNEYGTDEADIEVIVVDKPGIPKGPLQITGTTQDTVSLSWNPPSDDGGGDITGYIVEVSEFGTDSWRPCPGFCPRPSFTARGLTEGKKYVFRVRAENIYGVSEPLEGKPVVAKSPFDPPGPPSQPEVVGYTPSSCSLRWNPQHQPAVNRLLVIILKNVNVVVTG</sequence>
<feature type="domain" description="Fibronectin type-III" evidence="4">
    <location>
        <begin position="2947"/>
        <end position="3043"/>
    </location>
</feature>
<feature type="domain" description="Fibronectin type-III" evidence="4">
    <location>
        <begin position="2382"/>
        <end position="2477"/>
    </location>
</feature>
<dbReference type="Proteomes" id="UP001162164">
    <property type="component" value="Unassembled WGS sequence"/>
</dbReference>
<keyword evidence="1" id="KW-0677">Repeat</keyword>
<feature type="domain" description="Fibronectin type-III" evidence="4">
    <location>
        <begin position="1421"/>
        <end position="1514"/>
    </location>
</feature>
<evidence type="ECO:0000256" key="1">
    <source>
        <dbReference type="ARBA" id="ARBA00022737"/>
    </source>
</evidence>
<feature type="domain" description="Fibronectin type-III" evidence="4">
    <location>
        <begin position="643"/>
        <end position="738"/>
    </location>
</feature>
<feature type="domain" description="Fibronectin type-III" evidence="4">
    <location>
        <begin position="1808"/>
        <end position="1904"/>
    </location>
</feature>
<dbReference type="Pfam" id="PF07679">
    <property type="entry name" value="I-set"/>
    <property type="match status" value="15"/>
</dbReference>
<dbReference type="InterPro" id="IPR013783">
    <property type="entry name" value="Ig-like_fold"/>
</dbReference>
<feature type="domain" description="Fibronectin type-III" evidence="4">
    <location>
        <begin position="840"/>
        <end position="936"/>
    </location>
</feature>
<dbReference type="InterPro" id="IPR003961">
    <property type="entry name" value="FN3_dom"/>
</dbReference>
<feature type="domain" description="Ig-like" evidence="3">
    <location>
        <begin position="3313"/>
        <end position="3402"/>
    </location>
</feature>
<feature type="domain" description="Fibronectin type-III" evidence="4">
    <location>
        <begin position="4580"/>
        <end position="4673"/>
    </location>
</feature>
<feature type="domain" description="Ig-like" evidence="3">
    <location>
        <begin position="3610"/>
        <end position="3699"/>
    </location>
</feature>
<feature type="domain" description="Fibronectin type-III" evidence="4">
    <location>
        <begin position="3116"/>
        <end position="3209"/>
    </location>
</feature>
<feature type="domain" description="Fibronectin type-III" evidence="4">
    <location>
        <begin position="1520"/>
        <end position="1615"/>
    </location>
</feature>